<comment type="caution">
    <text evidence="7">The sequence shown here is derived from an EMBL/GenBank/DDBJ whole genome shotgun (WGS) entry which is preliminary data.</text>
</comment>
<keyword evidence="8" id="KW-1185">Reference proteome</keyword>
<evidence type="ECO:0000259" key="6">
    <source>
        <dbReference type="Pfam" id="PF04755"/>
    </source>
</evidence>
<evidence type="ECO:0000259" key="5">
    <source>
        <dbReference type="Pfam" id="PF00646"/>
    </source>
</evidence>
<dbReference type="Pfam" id="PF04755">
    <property type="entry name" value="PAP_fibrillin"/>
    <property type="match status" value="1"/>
</dbReference>
<evidence type="ECO:0000313" key="7">
    <source>
        <dbReference type="EMBL" id="RYR11391.1"/>
    </source>
</evidence>
<dbReference type="InterPro" id="IPR006843">
    <property type="entry name" value="PAP/fibrillin_dom"/>
</dbReference>
<dbReference type="PANTHER" id="PTHR48155">
    <property type="entry name" value="OS09G0497600 PROTEIN"/>
    <property type="match status" value="1"/>
</dbReference>
<sequence length="515" mass="58616">MELVFHSASSSYLPWTRRGNDNGWRPLTSSRRSCRSSTKLRVAASVESRKMELLKCIQDTERGLSATPEQRSSIEEAVVSLEGYSGGHPISLPKLDGTWRLQYTSAPDVLILLQAAATLPFFQVGQIFQKFECRNQSHGGLVRNIVRWSIPTFLEEQEGATLLVSAKFKLVSLRNIYLQFQEITVQDINISEELQAVIAPAVLPRSFINLQILQFLRAFKAQIPVRDPGRESVGGLYYLSYLDENVLLGRAVGGGGSAKGNRFNWILEEATNSKQLPIKKEGKMEEEEEEAGMGKLPEHVVAEIFIRAGVWEWPQISCVSKKWASMFRSESFWQGALSFTYPFFANNSWPGPIPPPPHPKRRFMALYITQHLFASDPHTDEVIGHCYLFLRDQLHLHPSLMPPHSGILHGTLIDQFIACGKSRDVAHDLASRIWLAVVDNLHEDHHTYSLLKRLAQEGDQIFLPYPYTRSVKVQWRVFEKLFTDFRDCFNNLDYYDILACAKSRFHPIPSAWLGR</sequence>
<feature type="domain" description="Plastid lipid-associated protein/fibrillin conserved" evidence="6">
    <location>
        <begin position="50"/>
        <end position="252"/>
    </location>
</feature>
<evidence type="ECO:0000256" key="1">
    <source>
        <dbReference type="ARBA" id="ARBA00004474"/>
    </source>
</evidence>
<dbReference type="SUPFAM" id="SSF81383">
    <property type="entry name" value="F-box domain"/>
    <property type="match status" value="1"/>
</dbReference>
<comment type="subcellular location">
    <subcellularLocation>
        <location evidence="1">Plastid</location>
    </subcellularLocation>
</comment>
<dbReference type="AlphaFoldDB" id="A0A444ZB34"/>
<evidence type="ECO:0008006" key="9">
    <source>
        <dbReference type="Google" id="ProtNLM"/>
    </source>
</evidence>
<name>A0A444ZB34_ARAHY</name>
<organism evidence="7 8">
    <name type="scientific">Arachis hypogaea</name>
    <name type="common">Peanut</name>
    <dbReference type="NCBI Taxonomy" id="3818"/>
    <lineage>
        <taxon>Eukaryota</taxon>
        <taxon>Viridiplantae</taxon>
        <taxon>Streptophyta</taxon>
        <taxon>Embryophyta</taxon>
        <taxon>Tracheophyta</taxon>
        <taxon>Spermatophyta</taxon>
        <taxon>Magnoliopsida</taxon>
        <taxon>eudicotyledons</taxon>
        <taxon>Gunneridae</taxon>
        <taxon>Pentapetalae</taxon>
        <taxon>rosids</taxon>
        <taxon>fabids</taxon>
        <taxon>Fabales</taxon>
        <taxon>Fabaceae</taxon>
        <taxon>Papilionoideae</taxon>
        <taxon>50 kb inversion clade</taxon>
        <taxon>dalbergioids sensu lato</taxon>
        <taxon>Dalbergieae</taxon>
        <taxon>Pterocarpus clade</taxon>
        <taxon>Arachis</taxon>
    </lineage>
</organism>
<dbReference type="InterPro" id="IPR036047">
    <property type="entry name" value="F-box-like_dom_sf"/>
</dbReference>
<dbReference type="STRING" id="3818.A0A444ZB34"/>
<evidence type="ECO:0000256" key="2">
    <source>
        <dbReference type="ARBA" id="ARBA00005845"/>
    </source>
</evidence>
<keyword evidence="3" id="KW-0934">Plastid</keyword>
<evidence type="ECO:0000313" key="8">
    <source>
        <dbReference type="Proteomes" id="UP000289738"/>
    </source>
</evidence>
<accession>A0A444ZB34</accession>
<dbReference type="Gene3D" id="1.20.1280.50">
    <property type="match status" value="1"/>
</dbReference>
<evidence type="ECO:0000256" key="3">
    <source>
        <dbReference type="ARBA" id="ARBA00022640"/>
    </source>
</evidence>
<gene>
    <name evidence="7" type="ORF">Ahy_B04g068931</name>
</gene>
<feature type="domain" description="F-box" evidence="5">
    <location>
        <begin position="295"/>
        <end position="334"/>
    </location>
</feature>
<dbReference type="Proteomes" id="UP000289738">
    <property type="component" value="Chromosome B04"/>
</dbReference>
<comment type="similarity">
    <text evidence="2">Belongs to the PAP/fibrillin family.</text>
</comment>
<dbReference type="Pfam" id="PF00646">
    <property type="entry name" value="F-box"/>
    <property type="match status" value="1"/>
</dbReference>
<evidence type="ECO:0000256" key="4">
    <source>
        <dbReference type="ARBA" id="ARBA00022946"/>
    </source>
</evidence>
<dbReference type="PANTHER" id="PTHR48155:SF1">
    <property type="entry name" value="F-BOX DOMAIN-CONTAINING PROTEIN"/>
    <property type="match status" value="1"/>
</dbReference>
<protein>
    <recommendedName>
        <fullName evidence="9">Plastid lipid-associated protein/fibrillin conserved domain-containing protein</fullName>
    </recommendedName>
</protein>
<reference evidence="7 8" key="1">
    <citation type="submission" date="2019-01" db="EMBL/GenBank/DDBJ databases">
        <title>Sequencing of cultivated peanut Arachis hypogaea provides insights into genome evolution and oil improvement.</title>
        <authorList>
            <person name="Chen X."/>
        </authorList>
    </citation>
    <scope>NUCLEOTIDE SEQUENCE [LARGE SCALE GENOMIC DNA]</scope>
    <source>
        <strain evidence="8">cv. Fuhuasheng</strain>
        <tissue evidence="7">Leaves</tissue>
    </source>
</reference>
<dbReference type="InterPro" id="IPR001810">
    <property type="entry name" value="F-box_dom"/>
</dbReference>
<keyword evidence="4" id="KW-0809">Transit peptide</keyword>
<dbReference type="EMBL" id="SDMP01000014">
    <property type="protein sequence ID" value="RYR11391.1"/>
    <property type="molecule type" value="Genomic_DNA"/>
</dbReference>
<dbReference type="GO" id="GO:0009536">
    <property type="term" value="C:plastid"/>
    <property type="evidence" value="ECO:0007669"/>
    <property type="project" value="UniProtKB-SubCell"/>
</dbReference>
<proteinExistence type="inferred from homology"/>